<dbReference type="InterPro" id="IPR005039">
    <property type="entry name" value="Ant_C"/>
</dbReference>
<protein>
    <submittedName>
        <fullName evidence="3">Prophage antirepressor</fullName>
    </submittedName>
</protein>
<dbReference type="KEGG" id="mcys:MCB1EB_1482"/>
<sequence>MVIVINKQRQMSQVANTHIYSISPGNPNSFVAIPQQEIDATERLIAITPTKLKGSSAPTVNARDLHAFLGIGKDFSTWIKDRIAQYGFIEDQDFVLFTNFGENLAGGRPAKEYALTLDMAKELSMVERNEKGKQAREYFIECERRTHSPAIDLHSFLNDPKYLRTILLAYTEEVGTLRSQVEELKPKADFYDHVGKAINAQTVQEVAKVIGTGPKRLFSWLRERRLLMKNNLPYQEQIEAGRFRVIERQYEDPRGENHIYARTLITGKGLTWIQKQFAQGAIA</sequence>
<dbReference type="RefSeq" id="WP_081953427.1">
    <property type="nucleotide sequence ID" value="NZ_AP018150.1"/>
</dbReference>
<keyword evidence="4" id="KW-1185">Reference proteome</keyword>
<dbReference type="GO" id="GO:0003677">
    <property type="term" value="F:DNA binding"/>
    <property type="evidence" value="ECO:0007669"/>
    <property type="project" value="InterPro"/>
</dbReference>
<dbReference type="PANTHER" id="PTHR36180">
    <property type="entry name" value="DNA-BINDING PROTEIN-RELATED-RELATED"/>
    <property type="match status" value="1"/>
</dbReference>
<accession>A0A2Z6EW06</accession>
<evidence type="ECO:0000259" key="1">
    <source>
        <dbReference type="Pfam" id="PF03374"/>
    </source>
</evidence>
<dbReference type="Proteomes" id="UP000282597">
    <property type="component" value="Chromosome"/>
</dbReference>
<gene>
    <name evidence="3" type="ORF">MCB1EB_1482</name>
</gene>
<name>A0A2Z6EW06_9BURK</name>
<feature type="domain" description="AntA/AntB antirepressor" evidence="2">
    <location>
        <begin position="60"/>
        <end position="129"/>
    </location>
</feature>
<dbReference type="Pfam" id="PF03374">
    <property type="entry name" value="ANT"/>
    <property type="match status" value="1"/>
</dbReference>
<evidence type="ECO:0000313" key="3">
    <source>
        <dbReference type="EMBL" id="BBE09643.1"/>
    </source>
</evidence>
<dbReference type="EMBL" id="AP018150">
    <property type="protein sequence ID" value="BBE09643.1"/>
    <property type="molecule type" value="Genomic_DNA"/>
</dbReference>
<evidence type="ECO:0000313" key="4">
    <source>
        <dbReference type="Proteomes" id="UP000282597"/>
    </source>
</evidence>
<dbReference type="InterPro" id="IPR013557">
    <property type="entry name" value="AntA/B_antirep"/>
</dbReference>
<dbReference type="AlphaFoldDB" id="A0A2Z6EW06"/>
<dbReference type="PANTHER" id="PTHR36180:SF1">
    <property type="entry name" value="ANTA_ANTB ANTIREPRESSOR DOMAIN-CONTAINING PROTEIN"/>
    <property type="match status" value="1"/>
</dbReference>
<organism evidence="3 4">
    <name type="scientific">Mycoavidus cysteinexigens</name>
    <dbReference type="NCBI Taxonomy" id="1553431"/>
    <lineage>
        <taxon>Bacteria</taxon>
        <taxon>Pseudomonadati</taxon>
        <taxon>Pseudomonadota</taxon>
        <taxon>Betaproteobacteria</taxon>
        <taxon>Burkholderiales</taxon>
        <taxon>Burkholderiaceae</taxon>
        <taxon>Mycoavidus</taxon>
    </lineage>
</organism>
<dbReference type="Pfam" id="PF08346">
    <property type="entry name" value="AntA"/>
    <property type="match status" value="1"/>
</dbReference>
<reference evidence="3 4" key="1">
    <citation type="journal article" date="2018" name="Microbes Environ.">
        <title>Comparative Genomic Insights into Endofungal Lifestyles of Two Bacterial Endosymbionts, Mycoavidus cysteinexigens and Burkholderia rhizoxinica.</title>
        <authorList>
            <person name="Sharmin D."/>
            <person name="Guo Y."/>
            <person name="Nishizawa T."/>
            <person name="Ohshima S."/>
            <person name="Sato Y."/>
            <person name="Takashima Y."/>
            <person name="Narisawa K."/>
            <person name="Ohta H."/>
        </authorList>
    </citation>
    <scope>NUCLEOTIDE SEQUENCE [LARGE SCALE GENOMIC DNA]</scope>
    <source>
        <strain evidence="3 4">B1-EB</strain>
    </source>
</reference>
<evidence type="ECO:0000259" key="2">
    <source>
        <dbReference type="Pfam" id="PF08346"/>
    </source>
</evidence>
<feature type="domain" description="Antirepressor protein C-terminal" evidence="1">
    <location>
        <begin position="180"/>
        <end position="278"/>
    </location>
</feature>
<proteinExistence type="predicted"/>